<dbReference type="PROSITE" id="PS50902">
    <property type="entry name" value="FLAVODOXIN_LIKE"/>
    <property type="match status" value="1"/>
</dbReference>
<dbReference type="RefSeq" id="WP_326832253.1">
    <property type="nucleotide sequence ID" value="NZ_VUNC01000004.1"/>
</dbReference>
<dbReference type="SUPFAM" id="SSF52218">
    <property type="entry name" value="Flavoproteins"/>
    <property type="match status" value="1"/>
</dbReference>
<evidence type="ECO:0000313" key="4">
    <source>
        <dbReference type="Proteomes" id="UP000469325"/>
    </source>
</evidence>
<organism evidence="3 4">
    <name type="scientific">Olsenella porci</name>
    <dbReference type="NCBI Taxonomy" id="2652279"/>
    <lineage>
        <taxon>Bacteria</taxon>
        <taxon>Bacillati</taxon>
        <taxon>Actinomycetota</taxon>
        <taxon>Coriobacteriia</taxon>
        <taxon>Coriobacteriales</taxon>
        <taxon>Atopobiaceae</taxon>
        <taxon>Olsenella</taxon>
    </lineage>
</organism>
<comment type="caution">
    <text evidence="3">The sequence shown here is derived from an EMBL/GenBank/DDBJ whole genome shotgun (WGS) entry which is preliminary data.</text>
</comment>
<dbReference type="Gene3D" id="3.40.50.360">
    <property type="match status" value="1"/>
</dbReference>
<reference evidence="3 4" key="1">
    <citation type="submission" date="2019-08" db="EMBL/GenBank/DDBJ databases">
        <title>In-depth cultivation of the pig gut microbiome towards novel bacterial diversity and tailored functional studies.</title>
        <authorList>
            <person name="Wylensek D."/>
            <person name="Hitch T.C.A."/>
            <person name="Clavel T."/>
        </authorList>
    </citation>
    <scope>NUCLEOTIDE SEQUENCE [LARGE SCALE GENOMIC DNA]</scope>
    <source>
        <strain evidence="3 4">CA-Schmier-601-WT-1</strain>
    </source>
</reference>
<dbReference type="GO" id="GO:0010181">
    <property type="term" value="F:FMN binding"/>
    <property type="evidence" value="ECO:0007669"/>
    <property type="project" value="InterPro"/>
</dbReference>
<dbReference type="SUPFAM" id="SSF56281">
    <property type="entry name" value="Metallo-hydrolase/oxidoreductase"/>
    <property type="match status" value="1"/>
</dbReference>
<feature type="domain" description="Flavodoxin-like" evidence="2">
    <location>
        <begin position="244"/>
        <end position="383"/>
    </location>
</feature>
<dbReference type="InterPro" id="IPR001279">
    <property type="entry name" value="Metallo-B-lactamas"/>
</dbReference>
<dbReference type="GO" id="GO:0016491">
    <property type="term" value="F:oxidoreductase activity"/>
    <property type="evidence" value="ECO:0007669"/>
    <property type="project" value="InterPro"/>
</dbReference>
<dbReference type="GO" id="GO:0009055">
    <property type="term" value="F:electron transfer activity"/>
    <property type="evidence" value="ECO:0007669"/>
    <property type="project" value="InterPro"/>
</dbReference>
<evidence type="ECO:0000259" key="2">
    <source>
        <dbReference type="PROSITE" id="PS50902"/>
    </source>
</evidence>
<dbReference type="GO" id="GO:0046872">
    <property type="term" value="F:metal ion binding"/>
    <property type="evidence" value="ECO:0007669"/>
    <property type="project" value="InterPro"/>
</dbReference>
<dbReference type="CDD" id="cd07709">
    <property type="entry name" value="flavodiiron_proteins_MBL-fold"/>
    <property type="match status" value="1"/>
</dbReference>
<keyword evidence="4" id="KW-1185">Reference proteome</keyword>
<dbReference type="SMART" id="SM00849">
    <property type="entry name" value="Lactamase_B"/>
    <property type="match status" value="1"/>
</dbReference>
<sequence>MKVSDDIAFVGVNDHRIDLFEGQYDVREIGMSYNSYVILDQKVAVMDSVDAAFRDEWFANLDQVLGDSKPDYLVVHHMEPDHSANIAAFMDRYPEAQVVSSAQSFKMMQAYFGVDYSDRGVVVKQGSTLKLGKHTLSFVAAPQVHWPEVMFSYDETDKVLFSADAFGKFGALDVEDDWVTNARSYYFGIVGKFGKNVQMALSKVAGCYVKAICPLHGPVLTGDLSRYLRLYDTWSSYRPEQSGVTLAYTSVYGHTKEAVRELEAKLRDGGATVATFDLARDDMAQALASAFRYDRLVLATTTYANSYFPFMHTFVTDLVEHNYQNRTVGMVENGSWMPVAAKQMREALEGLPNIAFAHNVVTLKGALNDDSRGQLDALAKELLA</sequence>
<dbReference type="Proteomes" id="UP000469325">
    <property type="component" value="Unassembled WGS sequence"/>
</dbReference>
<dbReference type="Pfam" id="PF19583">
    <property type="entry name" value="ODP"/>
    <property type="match status" value="1"/>
</dbReference>
<dbReference type="InterPro" id="IPR016440">
    <property type="entry name" value="Rubredoxin-O_OxRdtase"/>
</dbReference>
<dbReference type="InterPro" id="IPR029039">
    <property type="entry name" value="Flavoprotein-like_sf"/>
</dbReference>
<dbReference type="PANTHER" id="PTHR43717:SF1">
    <property type="entry name" value="ANAEROBIC NITRIC OXIDE REDUCTASE FLAVORUBREDOXIN"/>
    <property type="match status" value="1"/>
</dbReference>
<comment type="similarity">
    <text evidence="1">In the N-terminal section; belongs to the zinc metallo-hydrolase group 3 family.</text>
</comment>
<dbReference type="EMBL" id="VUNC01000004">
    <property type="protein sequence ID" value="MST72760.1"/>
    <property type="molecule type" value="Genomic_DNA"/>
</dbReference>
<proteinExistence type="inferred from homology"/>
<accession>A0A6N7XB21</accession>
<dbReference type="InterPro" id="IPR036866">
    <property type="entry name" value="RibonucZ/Hydroxyglut_hydro"/>
</dbReference>
<evidence type="ECO:0000313" key="3">
    <source>
        <dbReference type="EMBL" id="MST72760.1"/>
    </source>
</evidence>
<dbReference type="InterPro" id="IPR045761">
    <property type="entry name" value="ODP_dom"/>
</dbReference>
<dbReference type="Gene3D" id="3.60.15.10">
    <property type="entry name" value="Ribonuclease Z/Hydroxyacylglutathione hydrolase-like"/>
    <property type="match status" value="1"/>
</dbReference>
<dbReference type="InterPro" id="IPR008254">
    <property type="entry name" value="Flavodoxin/NO_synth"/>
</dbReference>
<name>A0A6N7XB21_9ACTN</name>
<dbReference type="AlphaFoldDB" id="A0A6N7XB21"/>
<dbReference type="PANTHER" id="PTHR43717">
    <property type="entry name" value="ANAEROBIC NITRIC OXIDE REDUCTASE FLAVORUBREDOXIN"/>
    <property type="match status" value="1"/>
</dbReference>
<evidence type="ECO:0000256" key="1">
    <source>
        <dbReference type="ARBA" id="ARBA00007121"/>
    </source>
</evidence>
<protein>
    <submittedName>
        <fullName evidence="3">FprA family A-type flavoprotein</fullName>
    </submittedName>
</protein>
<dbReference type="PIRSF" id="PIRSF005243">
    <property type="entry name" value="ROO"/>
    <property type="match status" value="1"/>
</dbReference>
<gene>
    <name evidence="3" type="ORF">FYJ68_06535</name>
</gene>